<evidence type="ECO:0000256" key="1">
    <source>
        <dbReference type="SAM" id="MobiDB-lite"/>
    </source>
</evidence>
<reference evidence="2 3" key="1">
    <citation type="submission" date="2016-01" db="EMBL/GenBank/DDBJ databases">
        <title>The new phylogeny of the genus Mycobacterium.</title>
        <authorList>
            <person name="Tarcisio F."/>
            <person name="Conor M."/>
            <person name="Antonella G."/>
            <person name="Elisabetta G."/>
            <person name="Giulia F.S."/>
            <person name="Sara T."/>
            <person name="Anna F."/>
            <person name="Clotilde B."/>
            <person name="Roberto B."/>
            <person name="Veronica D.S."/>
            <person name="Fabio R."/>
            <person name="Monica P."/>
            <person name="Olivier J."/>
            <person name="Enrico T."/>
            <person name="Nicola S."/>
        </authorList>
    </citation>
    <scope>NUCLEOTIDE SEQUENCE [LARGE SCALE GENOMIC DNA]</scope>
    <source>
        <strain evidence="2 3">DSM 44572</strain>
    </source>
</reference>
<accession>A0A1X1YY34</accession>
<dbReference type="AlphaFoldDB" id="A0A1X1YY34"/>
<organism evidence="2 3">
    <name type="scientific">Mycobacterium palustre</name>
    <dbReference type="NCBI Taxonomy" id="153971"/>
    <lineage>
        <taxon>Bacteria</taxon>
        <taxon>Bacillati</taxon>
        <taxon>Actinomycetota</taxon>
        <taxon>Actinomycetes</taxon>
        <taxon>Mycobacteriales</taxon>
        <taxon>Mycobacteriaceae</taxon>
        <taxon>Mycobacterium</taxon>
        <taxon>Mycobacterium simiae complex</taxon>
    </lineage>
</organism>
<evidence type="ECO:0000313" key="2">
    <source>
        <dbReference type="EMBL" id="ORW16008.1"/>
    </source>
</evidence>
<evidence type="ECO:0000313" key="3">
    <source>
        <dbReference type="Proteomes" id="UP000193529"/>
    </source>
</evidence>
<keyword evidence="3" id="KW-1185">Reference proteome</keyword>
<name>A0A1X1YY34_9MYCO</name>
<sequence length="95" mass="10790">MGDFETRLFGYSTDMHRPDTIIEIHRDRVRDQTVELFSGDKYTQSVGGAGYSATATLDVTLDRVWFVLDSQQRPWQEETEGPRGAAPIGARRKPM</sequence>
<comment type="caution">
    <text evidence="2">The sequence shown here is derived from an EMBL/GenBank/DDBJ whole genome shotgun (WGS) entry which is preliminary data.</text>
</comment>
<proteinExistence type="predicted"/>
<dbReference type="Proteomes" id="UP000193529">
    <property type="component" value="Unassembled WGS sequence"/>
</dbReference>
<protein>
    <submittedName>
        <fullName evidence="2">Uncharacterized protein</fullName>
    </submittedName>
</protein>
<feature type="region of interest" description="Disordered" evidence="1">
    <location>
        <begin position="73"/>
        <end position="95"/>
    </location>
</feature>
<dbReference type="EMBL" id="LQPJ01000157">
    <property type="protein sequence ID" value="ORW16008.1"/>
    <property type="molecule type" value="Genomic_DNA"/>
</dbReference>
<gene>
    <name evidence="2" type="ORF">AWC19_22920</name>
</gene>
<dbReference type="STRING" id="153971.AWC19_22920"/>